<reference evidence="14 15" key="1">
    <citation type="journal article" date="2007" name="Science">
        <title>Sea anemone genome reveals ancestral eumetazoan gene repertoire and genomic organization.</title>
        <authorList>
            <person name="Putnam N.H."/>
            <person name="Srivastava M."/>
            <person name="Hellsten U."/>
            <person name="Dirks B."/>
            <person name="Chapman J."/>
            <person name="Salamov A."/>
            <person name="Terry A."/>
            <person name="Shapiro H."/>
            <person name="Lindquist E."/>
            <person name="Kapitonov V.V."/>
            <person name="Jurka J."/>
            <person name="Genikhovich G."/>
            <person name="Grigoriev I.V."/>
            <person name="Lucas S.M."/>
            <person name="Steele R.E."/>
            <person name="Finnerty J.R."/>
            <person name="Technau U."/>
            <person name="Martindale M.Q."/>
            <person name="Rokhsar D.S."/>
        </authorList>
    </citation>
    <scope>NUCLEOTIDE SEQUENCE [LARGE SCALE GENOMIC DNA]</scope>
    <source>
        <strain evidence="15">CH2 X CH6</strain>
    </source>
</reference>
<protein>
    <recommendedName>
        <fullName evidence="4">Negative elongation factor E</fullName>
    </recommendedName>
</protein>
<feature type="compositionally biased region" description="Basic and acidic residues" evidence="12">
    <location>
        <begin position="73"/>
        <end position="100"/>
    </location>
</feature>
<dbReference type="InterPro" id="IPR035979">
    <property type="entry name" value="RBD_domain_sf"/>
</dbReference>
<feature type="region of interest" description="Disordered" evidence="12">
    <location>
        <begin position="223"/>
        <end position="265"/>
    </location>
</feature>
<dbReference type="EMBL" id="DS469779">
    <property type="protein sequence ID" value="EDO33310.1"/>
    <property type="molecule type" value="Genomic_DNA"/>
</dbReference>
<evidence type="ECO:0000256" key="10">
    <source>
        <dbReference type="ARBA" id="ARBA00023242"/>
    </source>
</evidence>
<evidence type="ECO:0000256" key="8">
    <source>
        <dbReference type="ARBA" id="ARBA00023015"/>
    </source>
</evidence>
<evidence type="ECO:0000256" key="9">
    <source>
        <dbReference type="ARBA" id="ARBA00023163"/>
    </source>
</evidence>
<proteinExistence type="inferred from homology"/>
<dbReference type="AlphaFoldDB" id="A7SSM2"/>
<dbReference type="GO" id="GO:0034244">
    <property type="term" value="P:negative regulation of transcription elongation by RNA polymerase II"/>
    <property type="evidence" value="ECO:0000318"/>
    <property type="project" value="GO_Central"/>
</dbReference>
<dbReference type="InterPro" id="IPR012677">
    <property type="entry name" value="Nucleotide-bd_a/b_plait_sf"/>
</dbReference>
<dbReference type="GO" id="GO:0003723">
    <property type="term" value="F:RNA binding"/>
    <property type="evidence" value="ECO:0007669"/>
    <property type="project" value="UniProtKB-UniRule"/>
</dbReference>
<feature type="compositionally biased region" description="Polar residues" evidence="12">
    <location>
        <begin position="103"/>
        <end position="113"/>
    </location>
</feature>
<comment type="similarity">
    <text evidence="3">Belongs to the RRM NELF-E family.</text>
</comment>
<feature type="region of interest" description="Disordered" evidence="12">
    <location>
        <begin position="29"/>
        <end position="122"/>
    </location>
</feature>
<dbReference type="GO" id="GO:0032021">
    <property type="term" value="C:NELF complex"/>
    <property type="evidence" value="ECO:0000318"/>
    <property type="project" value="GO_Central"/>
</dbReference>
<dbReference type="GO" id="GO:0005694">
    <property type="term" value="C:chromosome"/>
    <property type="evidence" value="ECO:0007669"/>
    <property type="project" value="UniProtKB-SubCell"/>
</dbReference>
<evidence type="ECO:0000256" key="4">
    <source>
        <dbReference type="ARBA" id="ARBA00014464"/>
    </source>
</evidence>
<keyword evidence="7 11" id="KW-0694">RNA-binding</keyword>
<dbReference type="Gene3D" id="3.30.70.330">
    <property type="match status" value="1"/>
</dbReference>
<dbReference type="Pfam" id="PF00076">
    <property type="entry name" value="RRM_1"/>
    <property type="match status" value="1"/>
</dbReference>
<dbReference type="SUPFAM" id="SSF54928">
    <property type="entry name" value="RNA-binding domain, RBD"/>
    <property type="match status" value="1"/>
</dbReference>
<dbReference type="Proteomes" id="UP000001593">
    <property type="component" value="Unassembled WGS sequence"/>
</dbReference>
<sequence length="265" mass="30281">MVLPKDLTAEEEYLLKKFALLKKKRKLLQKSKEKTETAVKVTKPGTKRDIPEQTHAPEDAKEIAKKLIASGEVKLKKDPQHREFKRAKTECRKNRQESLDRPSASQRASSPTTAEEKRSQMKRDLYDRFVPSLGNSGPGARNFRSNERRRGKTVFVSGIGLTEEILKEEFNHLGHVERVNFEKNRSQGFVTFDTWEAADKAIDEMNGLKVQHVHIRVSMARRQPNMDEMHGQGGRQLTSRDGKGGPGPTSREDPRDLLTYDDIDF</sequence>
<feature type="domain" description="RRM" evidence="13">
    <location>
        <begin position="152"/>
        <end position="222"/>
    </location>
</feature>
<gene>
    <name evidence="14" type="ORF">NEMVEDRAFT_v1g237481</name>
</gene>
<evidence type="ECO:0000256" key="3">
    <source>
        <dbReference type="ARBA" id="ARBA00006120"/>
    </source>
</evidence>
<keyword evidence="9" id="KW-0804">Transcription</keyword>
<evidence type="ECO:0000256" key="2">
    <source>
        <dbReference type="ARBA" id="ARBA00004286"/>
    </source>
</evidence>
<keyword evidence="5" id="KW-0158">Chromosome</keyword>
<dbReference type="PANTHER" id="PTHR17250:SF0">
    <property type="entry name" value="NEGATIVE ELONGATION FACTOR E"/>
    <property type="match status" value="1"/>
</dbReference>
<evidence type="ECO:0000256" key="7">
    <source>
        <dbReference type="ARBA" id="ARBA00022884"/>
    </source>
</evidence>
<dbReference type="STRING" id="45351.A7SSM2"/>
<keyword evidence="8" id="KW-0805">Transcription regulation</keyword>
<keyword evidence="6" id="KW-0678">Repressor</keyword>
<dbReference type="InterPro" id="IPR033102">
    <property type="entry name" value="NELFE"/>
</dbReference>
<dbReference type="eggNOG" id="ENOG502QQQ4">
    <property type="taxonomic scope" value="Eukaryota"/>
</dbReference>
<feature type="compositionally biased region" description="Basic and acidic residues" evidence="12">
    <location>
        <begin position="46"/>
        <end position="65"/>
    </location>
</feature>
<evidence type="ECO:0000256" key="5">
    <source>
        <dbReference type="ARBA" id="ARBA00022454"/>
    </source>
</evidence>
<dbReference type="InterPro" id="IPR000504">
    <property type="entry name" value="RRM_dom"/>
</dbReference>
<dbReference type="InParanoid" id="A7SSM2"/>
<evidence type="ECO:0000313" key="14">
    <source>
        <dbReference type="EMBL" id="EDO33310.1"/>
    </source>
</evidence>
<organism evidence="14 15">
    <name type="scientific">Nematostella vectensis</name>
    <name type="common">Starlet sea anemone</name>
    <dbReference type="NCBI Taxonomy" id="45351"/>
    <lineage>
        <taxon>Eukaryota</taxon>
        <taxon>Metazoa</taxon>
        <taxon>Cnidaria</taxon>
        <taxon>Anthozoa</taxon>
        <taxon>Hexacorallia</taxon>
        <taxon>Actiniaria</taxon>
        <taxon>Edwardsiidae</taxon>
        <taxon>Nematostella</taxon>
    </lineage>
</organism>
<name>A7SSM2_NEMVE</name>
<evidence type="ECO:0000256" key="1">
    <source>
        <dbReference type="ARBA" id="ARBA00004123"/>
    </source>
</evidence>
<accession>A7SSM2</accession>
<dbReference type="HOGENOM" id="CLU_1050882_0_0_1"/>
<evidence type="ECO:0000256" key="6">
    <source>
        <dbReference type="ARBA" id="ARBA00022491"/>
    </source>
</evidence>
<dbReference type="PANTHER" id="PTHR17250">
    <property type="entry name" value="NEGATIVE ELONGATION FACTOR E"/>
    <property type="match status" value="1"/>
</dbReference>
<comment type="subcellular location">
    <subcellularLocation>
        <location evidence="2">Chromosome</location>
    </subcellularLocation>
    <subcellularLocation>
        <location evidence="1">Nucleus</location>
    </subcellularLocation>
</comment>
<evidence type="ECO:0000313" key="15">
    <source>
        <dbReference type="Proteomes" id="UP000001593"/>
    </source>
</evidence>
<evidence type="ECO:0000256" key="11">
    <source>
        <dbReference type="PROSITE-ProRule" id="PRU00176"/>
    </source>
</evidence>
<dbReference type="SMART" id="SM00360">
    <property type="entry name" value="RRM"/>
    <property type="match status" value="1"/>
</dbReference>
<dbReference type="OrthoDB" id="378874at2759"/>
<keyword evidence="10" id="KW-0539">Nucleus</keyword>
<dbReference type="FunCoup" id="A7SSM2">
    <property type="interactions" value="353"/>
</dbReference>
<keyword evidence="15" id="KW-1185">Reference proteome</keyword>
<dbReference type="OMA" id="FKRPRAG"/>
<dbReference type="PROSITE" id="PS50102">
    <property type="entry name" value="RRM"/>
    <property type="match status" value="1"/>
</dbReference>
<dbReference type="KEGG" id="nve:5504488"/>
<evidence type="ECO:0000256" key="12">
    <source>
        <dbReference type="SAM" id="MobiDB-lite"/>
    </source>
</evidence>
<dbReference type="PhylomeDB" id="A7SSM2"/>
<evidence type="ECO:0000259" key="13">
    <source>
        <dbReference type="PROSITE" id="PS50102"/>
    </source>
</evidence>